<organism evidence="1 2">
    <name type="scientific">Rhabditophanes sp. KR3021</name>
    <dbReference type="NCBI Taxonomy" id="114890"/>
    <lineage>
        <taxon>Eukaryota</taxon>
        <taxon>Metazoa</taxon>
        <taxon>Ecdysozoa</taxon>
        <taxon>Nematoda</taxon>
        <taxon>Chromadorea</taxon>
        <taxon>Rhabditida</taxon>
        <taxon>Tylenchina</taxon>
        <taxon>Panagrolaimomorpha</taxon>
        <taxon>Strongyloidoidea</taxon>
        <taxon>Alloionematidae</taxon>
        <taxon>Rhabditophanes</taxon>
    </lineage>
</organism>
<evidence type="ECO:0000313" key="2">
    <source>
        <dbReference type="WBParaSite" id="RSKR_0000435300.1"/>
    </source>
</evidence>
<protein>
    <submittedName>
        <fullName evidence="2">TMEM131_like domain-containing protein</fullName>
    </submittedName>
</protein>
<evidence type="ECO:0000313" key="1">
    <source>
        <dbReference type="Proteomes" id="UP000095286"/>
    </source>
</evidence>
<sequence>MLRNIILNTLKRLFIASLLLLCAYTNLVLTKEITQKSPSELSENVDDAISHAFIQTGSEIYYLVDDEAVWASVNDLNEEYSLNINPRDLNFGESFIGVPNKMTVNIFNPTEKIFKFEKIAGSSSHFHASFPKKTELKPNEATTFDVYFLARSEKLIEGIITVKSNKGIIKLGVKGEGLRSPYRLRSNIMAILPMNGTFTAPINLHNPHSKILKVTEIISSSNDLQLELPNGRIIQDIAPDSWEIEPLQTKTLLMAKVLGSKEQNTLAFITLKATLIERNKKGVLKDRFSESFAENVPNRLILPVNINVEEKKALYATTDVFDFGYIKAGLKSKIEKILNVFSTLAKSVDVESVYYEPNDKKHSMHIGYPSNSQRSISPSLDNKPGSTVPVAAISMNSVAYNDYVTGNYKEPNSGETFVSGKIILLTKGGLHNVSVPYIGRIYTG</sequence>
<name>A0AC35TUB3_9BILA</name>
<reference evidence="2" key="1">
    <citation type="submission" date="2016-11" db="UniProtKB">
        <authorList>
            <consortium name="WormBaseParasite"/>
        </authorList>
    </citation>
    <scope>IDENTIFICATION</scope>
    <source>
        <strain evidence="2">KR3021</strain>
    </source>
</reference>
<dbReference type="Proteomes" id="UP000095286">
    <property type="component" value="Unplaced"/>
</dbReference>
<accession>A0AC35TUB3</accession>
<proteinExistence type="predicted"/>
<dbReference type="WBParaSite" id="RSKR_0000435300.1">
    <property type="protein sequence ID" value="RSKR_0000435300.1"/>
    <property type="gene ID" value="RSKR_0000435300"/>
</dbReference>